<evidence type="ECO:0000313" key="3">
    <source>
        <dbReference type="Proteomes" id="UP000007113"/>
    </source>
</evidence>
<dbReference type="eggNOG" id="COG2324">
    <property type="taxonomic scope" value="Bacteria"/>
</dbReference>
<dbReference type="HOGENOM" id="CLU_081195_0_0_0"/>
<reference evidence="2 3" key="1">
    <citation type="submission" date="2011-11" db="EMBL/GenBank/DDBJ databases">
        <title>Complete sequence of Granulicella mallensis MP5ACTX8.</title>
        <authorList>
            <consortium name="US DOE Joint Genome Institute"/>
            <person name="Lucas S."/>
            <person name="Copeland A."/>
            <person name="Lapidus A."/>
            <person name="Cheng J.-F."/>
            <person name="Goodwin L."/>
            <person name="Pitluck S."/>
            <person name="Peters L."/>
            <person name="Lu M."/>
            <person name="Detter J.C."/>
            <person name="Han C."/>
            <person name="Tapia R."/>
            <person name="Land M."/>
            <person name="Hauser L."/>
            <person name="Kyrpides N."/>
            <person name="Ivanova N."/>
            <person name="Mikhailova N."/>
            <person name="Pagani I."/>
            <person name="Rawat S."/>
            <person name="Mannisto M."/>
            <person name="Haggblom M."/>
            <person name="Woyke T."/>
        </authorList>
    </citation>
    <scope>NUCLEOTIDE SEQUENCE [LARGE SCALE GENOMIC DNA]</scope>
    <source>
        <strain evidence="3">ATCC BAA-1857 / DSM 23137 / MP5ACTX8</strain>
    </source>
</reference>
<feature type="transmembrane region" description="Helical" evidence="1">
    <location>
        <begin position="179"/>
        <end position="196"/>
    </location>
</feature>
<protein>
    <recommendedName>
        <fullName evidence="4">Carotenoid biosynthesis protein</fullName>
    </recommendedName>
</protein>
<name>G8NYK3_GRAMM</name>
<feature type="transmembrane region" description="Helical" evidence="1">
    <location>
        <begin position="132"/>
        <end position="149"/>
    </location>
</feature>
<sequence length="265" mass="29738">MKDMLKKMAWLFFAITSYLILADAVQPWMRLPKLGHAGFTMVFVLFSLLHCAVLKGKKTTAYFFAVSAFISFALEEIGVRTGLIYGHYHYSNLLGPKLGSVPIIIPLAWFMMIYPSWRLAGVLTRAINSNSLFGRSTQALIAAMVMTAWDMVMDPANTAAGLWIWERGGIYFGVPRQNYLGWIFTTFLIYWTMSLLSNGKQQTTVDRGFSVLPVMVYALYAVRYIVADRVPALQLVALFAMGMPAFLALASIYLNRQSNIAVIPE</sequence>
<keyword evidence="1" id="KW-0472">Membrane</keyword>
<keyword evidence="1" id="KW-1133">Transmembrane helix</keyword>
<dbReference type="EMBL" id="CP003130">
    <property type="protein sequence ID" value="AEU39062.1"/>
    <property type="molecule type" value="Genomic_DNA"/>
</dbReference>
<evidence type="ECO:0000256" key="1">
    <source>
        <dbReference type="SAM" id="Phobius"/>
    </source>
</evidence>
<dbReference type="OrthoDB" id="9811293at2"/>
<feature type="transmembrane region" description="Helical" evidence="1">
    <location>
        <begin position="232"/>
        <end position="254"/>
    </location>
</feature>
<keyword evidence="1" id="KW-0812">Transmembrane</keyword>
<dbReference type="InterPro" id="IPR007354">
    <property type="entry name" value="CruF-like"/>
</dbReference>
<dbReference type="PANTHER" id="PTHR39419">
    <property type="entry name" value="SLL0814 PROTEIN"/>
    <property type="match status" value="1"/>
</dbReference>
<feature type="transmembrane region" description="Helical" evidence="1">
    <location>
        <begin position="61"/>
        <end position="79"/>
    </location>
</feature>
<dbReference type="PANTHER" id="PTHR39419:SF1">
    <property type="entry name" value="SLL0814 PROTEIN"/>
    <property type="match status" value="1"/>
</dbReference>
<accession>G8NYK3</accession>
<feature type="transmembrane region" description="Helical" evidence="1">
    <location>
        <begin position="208"/>
        <end position="226"/>
    </location>
</feature>
<evidence type="ECO:0000313" key="2">
    <source>
        <dbReference type="EMBL" id="AEU39062.1"/>
    </source>
</evidence>
<organism evidence="2 3">
    <name type="scientific">Granulicella mallensis (strain ATCC BAA-1857 / DSM 23137 / MP5ACTX8)</name>
    <dbReference type="NCBI Taxonomy" id="682795"/>
    <lineage>
        <taxon>Bacteria</taxon>
        <taxon>Pseudomonadati</taxon>
        <taxon>Acidobacteriota</taxon>
        <taxon>Terriglobia</taxon>
        <taxon>Terriglobales</taxon>
        <taxon>Acidobacteriaceae</taxon>
        <taxon>Granulicella</taxon>
    </lineage>
</organism>
<evidence type="ECO:0008006" key="4">
    <source>
        <dbReference type="Google" id="ProtNLM"/>
    </source>
</evidence>
<dbReference type="STRING" id="682795.AciX8_4793"/>
<feature type="transmembrane region" description="Helical" evidence="1">
    <location>
        <begin position="99"/>
        <end position="120"/>
    </location>
</feature>
<dbReference type="AlphaFoldDB" id="G8NYK3"/>
<keyword evidence="3" id="KW-1185">Reference proteome</keyword>
<proteinExistence type="predicted"/>
<dbReference type="KEGG" id="gma:AciX8_4793"/>
<dbReference type="Pfam" id="PF04240">
    <property type="entry name" value="Caroten_synth"/>
    <property type="match status" value="1"/>
</dbReference>
<feature type="transmembrane region" description="Helical" evidence="1">
    <location>
        <begin position="34"/>
        <end position="54"/>
    </location>
</feature>
<gene>
    <name evidence="2" type="ordered locus">AciX8_4793</name>
</gene>
<dbReference type="Proteomes" id="UP000007113">
    <property type="component" value="Chromosome"/>
</dbReference>